<dbReference type="AlphaFoldDB" id="A0A6H0UDL9"/>
<organism evidence="1 2">
    <name type="scientific">Pseudolactococcus raffinolactis</name>
    <dbReference type="NCBI Taxonomy" id="1366"/>
    <lineage>
        <taxon>Bacteria</taxon>
        <taxon>Bacillati</taxon>
        <taxon>Bacillota</taxon>
        <taxon>Bacilli</taxon>
        <taxon>Lactobacillales</taxon>
        <taxon>Streptococcaceae</taxon>
        <taxon>Pseudolactococcus</taxon>
    </lineage>
</organism>
<name>A0A6H0UDL9_9LACT</name>
<reference evidence="1 2" key="1">
    <citation type="submission" date="2019-12" db="EMBL/GenBank/DDBJ databases">
        <title>Whole genome sequences of Lactococcus raffinolactis strains isolated from sewage.</title>
        <authorList>
            <person name="Ybazeta G."/>
            <person name="Ross M."/>
            <person name="Brabant-Kirwan D."/>
            <person name="Saleh M."/>
            <person name="Dillon J.A."/>
            <person name="Splinter K."/>
            <person name="Nokhbeh R."/>
        </authorList>
    </citation>
    <scope>NUCLEOTIDE SEQUENCE [LARGE SCALE GENOMIC DNA]</scope>
    <source>
        <strain evidence="1 2">Lr_19_5</strain>
    </source>
</reference>
<accession>A0A6H0UDL9</accession>
<gene>
    <name evidence="1" type="ORF">GU336_04930</name>
</gene>
<evidence type="ECO:0000313" key="1">
    <source>
        <dbReference type="EMBL" id="QIW53534.1"/>
    </source>
</evidence>
<proteinExistence type="predicted"/>
<evidence type="ECO:0000313" key="2">
    <source>
        <dbReference type="Proteomes" id="UP000501945"/>
    </source>
</evidence>
<dbReference type="RefSeq" id="WP_167838605.1">
    <property type="nucleotide sequence ID" value="NZ_CP047616.1"/>
</dbReference>
<dbReference type="EMBL" id="CP047616">
    <property type="protein sequence ID" value="QIW53534.1"/>
    <property type="molecule type" value="Genomic_DNA"/>
</dbReference>
<protein>
    <submittedName>
        <fullName evidence="1">Uncharacterized protein</fullName>
    </submittedName>
</protein>
<sequence>MMTASFGEKGLTLVFPDELGQLEVQDLAALVADNSQAVCYFKGPNLVMQKAKADRALVFSLPVDIEPIYFKKYLTDQKVPSHQTKVLTAYLNKLTPYLDLLGYQFKAVQETPAAPAKSSGKAQYRFTKAIAEIPFYVDYDGAKAEVQWLKRNDMVIKKGAVLKQDMPLNQDGSVGFSQKFALTLRQEHADAIGSDFVTTADIHLKSVNEVGHLLYFAGTNSWLILKDQAGQTLSSHAIVK</sequence>
<dbReference type="Proteomes" id="UP000501945">
    <property type="component" value="Chromosome"/>
</dbReference>